<comment type="caution">
    <text evidence="2">The sequence shown here is derived from an EMBL/GenBank/DDBJ whole genome shotgun (WGS) entry which is preliminary data.</text>
</comment>
<sequence>MNPFLRATLAATAVVCAVAGCGVRVTELPVPGYGVSGPTYTLHIEFASVLNLPQGAKVISDGVRVGELTGVRVAGDGASTGHVVAEVAIMDSVRLPVGTTAELRQETPLGDVHIALAEPATAAATVLAPGSTIPLSDTTRSATIEDILAALSVFVGSGAITDIQGILRTMNTVLPEDPRDTARIAGTLGADLTDLADHMDAVDALLDGLRSTLEDGVIANAPVLEELLTPYGVRQTTDVINAQIGVIFVLTALGPVAPSTLWVAPLLRSLDDTATAVVPMLFGARPLDTGSPSNVKKLVELIHTQVIPFVERGPKVDITEFSVGENADRDEQTRRVIDLLRMIGAVR</sequence>
<protein>
    <submittedName>
        <fullName evidence="2">Virulence factor Mce-like protein</fullName>
    </submittedName>
</protein>
<evidence type="ECO:0000313" key="2">
    <source>
        <dbReference type="EMBL" id="RBO96048.1"/>
    </source>
</evidence>
<reference evidence="2 3" key="1">
    <citation type="submission" date="2018-06" db="EMBL/GenBank/DDBJ databases">
        <title>Genomic Encyclopedia of Type Strains, Phase IV (KMG-IV): sequencing the most valuable type-strain genomes for metagenomic binning, comparative biology and taxonomic classification.</title>
        <authorList>
            <person name="Goeker M."/>
        </authorList>
    </citation>
    <scope>NUCLEOTIDE SEQUENCE [LARGE SCALE GENOMIC DNA]</scope>
    <source>
        <strain evidence="2 3">DSM 44599</strain>
    </source>
</reference>
<name>A0A366E3R7_9NOCA</name>
<dbReference type="InterPro" id="IPR052336">
    <property type="entry name" value="MlaD_Phospholipid_Transporter"/>
</dbReference>
<dbReference type="PANTHER" id="PTHR33371">
    <property type="entry name" value="INTERMEMBRANE PHOSPHOLIPID TRANSPORT SYSTEM BINDING PROTEIN MLAD-RELATED"/>
    <property type="match status" value="1"/>
</dbReference>
<gene>
    <name evidence="2" type="ORF">DFR74_10159</name>
</gene>
<proteinExistence type="predicted"/>
<dbReference type="PROSITE" id="PS51257">
    <property type="entry name" value="PROKAR_LIPOPROTEIN"/>
    <property type="match status" value="1"/>
</dbReference>
<evidence type="ECO:0000259" key="1">
    <source>
        <dbReference type="Pfam" id="PF02470"/>
    </source>
</evidence>
<dbReference type="RefSeq" id="WP_067510939.1">
    <property type="nucleotide sequence ID" value="NZ_CP107943.1"/>
</dbReference>
<dbReference type="OrthoDB" id="4368973at2"/>
<feature type="domain" description="Mce/MlaD" evidence="1">
    <location>
        <begin position="38"/>
        <end position="117"/>
    </location>
</feature>
<dbReference type="InterPro" id="IPR003399">
    <property type="entry name" value="Mce/MlaD"/>
</dbReference>
<dbReference type="PANTHER" id="PTHR33371:SF15">
    <property type="entry name" value="LIPOPROTEIN LPRN"/>
    <property type="match status" value="1"/>
</dbReference>
<dbReference type="GO" id="GO:0005576">
    <property type="term" value="C:extracellular region"/>
    <property type="evidence" value="ECO:0007669"/>
    <property type="project" value="TreeGrafter"/>
</dbReference>
<accession>A0A366E3R7</accession>
<dbReference type="EMBL" id="QNRE01000001">
    <property type="protein sequence ID" value="RBO96048.1"/>
    <property type="molecule type" value="Genomic_DNA"/>
</dbReference>
<organism evidence="2 3">
    <name type="scientific">Nocardia puris</name>
    <dbReference type="NCBI Taxonomy" id="208602"/>
    <lineage>
        <taxon>Bacteria</taxon>
        <taxon>Bacillati</taxon>
        <taxon>Actinomycetota</taxon>
        <taxon>Actinomycetes</taxon>
        <taxon>Mycobacteriales</taxon>
        <taxon>Nocardiaceae</taxon>
        <taxon>Nocardia</taxon>
    </lineage>
</organism>
<dbReference type="AlphaFoldDB" id="A0A366E3R7"/>
<keyword evidence="3" id="KW-1185">Reference proteome</keyword>
<evidence type="ECO:0000313" key="3">
    <source>
        <dbReference type="Proteomes" id="UP000252586"/>
    </source>
</evidence>
<dbReference type="Proteomes" id="UP000252586">
    <property type="component" value="Unassembled WGS sequence"/>
</dbReference>
<dbReference type="STRING" id="1210090.GCA_001613185_04229"/>
<dbReference type="Pfam" id="PF02470">
    <property type="entry name" value="MlaD"/>
    <property type="match status" value="1"/>
</dbReference>